<feature type="domain" description="Response regulatory" evidence="3">
    <location>
        <begin position="4"/>
        <end position="121"/>
    </location>
</feature>
<comment type="caution">
    <text evidence="4">The sequence shown here is derived from an EMBL/GenBank/DDBJ whole genome shotgun (WGS) entry which is preliminary data.</text>
</comment>
<keyword evidence="1 2" id="KW-0597">Phosphoprotein</keyword>
<organism evidence="4 5">
    <name type="scientific">Candidatus Roizmanbacteria bacterium RIFCSPLOWO2_01_FULL_38_12</name>
    <dbReference type="NCBI Taxonomy" id="1802061"/>
    <lineage>
        <taxon>Bacteria</taxon>
        <taxon>Candidatus Roizmaniibacteriota</taxon>
    </lineage>
</organism>
<accession>A0A1F7ITQ3</accession>
<protein>
    <recommendedName>
        <fullName evidence="3">Response regulatory domain-containing protein</fullName>
    </recommendedName>
</protein>
<dbReference type="InterPro" id="IPR011006">
    <property type="entry name" value="CheY-like_superfamily"/>
</dbReference>
<dbReference type="PROSITE" id="PS50110">
    <property type="entry name" value="RESPONSE_REGULATORY"/>
    <property type="match status" value="1"/>
</dbReference>
<evidence type="ECO:0000313" key="4">
    <source>
        <dbReference type="EMBL" id="OGK46716.1"/>
    </source>
</evidence>
<gene>
    <name evidence="4" type="ORF">A3A93_04710</name>
</gene>
<dbReference type="Proteomes" id="UP000177141">
    <property type="component" value="Unassembled WGS sequence"/>
</dbReference>
<dbReference type="STRING" id="1802061.A3A93_04710"/>
<proteinExistence type="predicted"/>
<dbReference type="PANTHER" id="PTHR44591:SF3">
    <property type="entry name" value="RESPONSE REGULATORY DOMAIN-CONTAINING PROTEIN"/>
    <property type="match status" value="1"/>
</dbReference>
<evidence type="ECO:0000256" key="2">
    <source>
        <dbReference type="PROSITE-ProRule" id="PRU00169"/>
    </source>
</evidence>
<dbReference type="InterPro" id="IPR001789">
    <property type="entry name" value="Sig_transdc_resp-reg_receiver"/>
</dbReference>
<dbReference type="EMBL" id="MGAL01000041">
    <property type="protein sequence ID" value="OGK46716.1"/>
    <property type="molecule type" value="Genomic_DNA"/>
</dbReference>
<dbReference type="Pfam" id="PF00072">
    <property type="entry name" value="Response_reg"/>
    <property type="match status" value="1"/>
</dbReference>
<sequence length="130" mass="14812">MSQTILLVEDDKVLVSMYQTLLQNHGYAVKIGYNGEEGLKIALSDHPDLILLDVRMPKMDGITMLEHLRKDLWGEKAKVIILSNLDPTDQILGSIVENHPTYYLIKSNNPPEQVLEQIKEVLETKQEEKS</sequence>
<evidence type="ECO:0000259" key="3">
    <source>
        <dbReference type="PROSITE" id="PS50110"/>
    </source>
</evidence>
<name>A0A1F7ITQ3_9BACT</name>
<dbReference type="Gene3D" id="3.40.50.2300">
    <property type="match status" value="1"/>
</dbReference>
<dbReference type="SUPFAM" id="SSF52172">
    <property type="entry name" value="CheY-like"/>
    <property type="match status" value="1"/>
</dbReference>
<reference evidence="4 5" key="1">
    <citation type="journal article" date="2016" name="Nat. Commun.">
        <title>Thousands of microbial genomes shed light on interconnected biogeochemical processes in an aquifer system.</title>
        <authorList>
            <person name="Anantharaman K."/>
            <person name="Brown C.T."/>
            <person name="Hug L.A."/>
            <person name="Sharon I."/>
            <person name="Castelle C.J."/>
            <person name="Probst A.J."/>
            <person name="Thomas B.C."/>
            <person name="Singh A."/>
            <person name="Wilkins M.J."/>
            <person name="Karaoz U."/>
            <person name="Brodie E.L."/>
            <person name="Williams K.H."/>
            <person name="Hubbard S.S."/>
            <person name="Banfield J.F."/>
        </authorList>
    </citation>
    <scope>NUCLEOTIDE SEQUENCE [LARGE SCALE GENOMIC DNA]</scope>
</reference>
<feature type="modified residue" description="4-aspartylphosphate" evidence="2">
    <location>
        <position position="53"/>
    </location>
</feature>
<dbReference type="GO" id="GO:0000160">
    <property type="term" value="P:phosphorelay signal transduction system"/>
    <property type="evidence" value="ECO:0007669"/>
    <property type="project" value="InterPro"/>
</dbReference>
<dbReference type="PANTHER" id="PTHR44591">
    <property type="entry name" value="STRESS RESPONSE REGULATOR PROTEIN 1"/>
    <property type="match status" value="1"/>
</dbReference>
<dbReference type="InterPro" id="IPR050595">
    <property type="entry name" value="Bact_response_regulator"/>
</dbReference>
<dbReference type="AlphaFoldDB" id="A0A1F7ITQ3"/>
<evidence type="ECO:0000313" key="5">
    <source>
        <dbReference type="Proteomes" id="UP000177141"/>
    </source>
</evidence>
<dbReference type="SMART" id="SM00448">
    <property type="entry name" value="REC"/>
    <property type="match status" value="1"/>
</dbReference>
<evidence type="ECO:0000256" key="1">
    <source>
        <dbReference type="ARBA" id="ARBA00022553"/>
    </source>
</evidence>